<sequence>MAAHEQESPWVVDTRELIRRPGSMRELTRTVTVPERIGTDVIAIQPGRPVELDVRLESVVEGVLATGTVQAAASGVCVRCLEDVEVDLEVGFQELFAYPERAAHHSKVAAPGSRKGGKDAETDEDEQHVLDGDLMDLEEVVRDAVVTALPFQPVCRDDCPGLCPECGARLEDDPDHHHDVIDPRWSVLSSLSVPTDDDEKRN</sequence>
<dbReference type="PANTHER" id="PTHR34374:SF1">
    <property type="entry name" value="LARGE RIBOSOMAL RNA SUBUNIT ACCUMULATION PROTEIN YCED HOMOLOG 1, CHLOROPLASTIC"/>
    <property type="match status" value="1"/>
</dbReference>
<gene>
    <name evidence="1" type="ORF">GCM10011509_08940</name>
</gene>
<dbReference type="Pfam" id="PF02620">
    <property type="entry name" value="YceD"/>
    <property type="match status" value="1"/>
</dbReference>
<evidence type="ECO:0000313" key="1">
    <source>
        <dbReference type="EMBL" id="GGK62694.1"/>
    </source>
</evidence>
<reference evidence="2" key="1">
    <citation type="journal article" date="2019" name="Int. J. Syst. Evol. Microbiol.">
        <title>The Global Catalogue of Microorganisms (GCM) 10K type strain sequencing project: providing services to taxonomists for standard genome sequencing and annotation.</title>
        <authorList>
            <consortium name="The Broad Institute Genomics Platform"/>
            <consortium name="The Broad Institute Genome Sequencing Center for Infectious Disease"/>
            <person name="Wu L."/>
            <person name="Ma J."/>
        </authorList>
    </citation>
    <scope>NUCLEOTIDE SEQUENCE [LARGE SCALE GENOMIC DNA]</scope>
    <source>
        <strain evidence="2">CGMCC 1.5362</strain>
    </source>
</reference>
<comment type="caution">
    <text evidence="1">The sequence shown here is derived from an EMBL/GenBank/DDBJ whole genome shotgun (WGS) entry which is preliminary data.</text>
</comment>
<keyword evidence="2" id="KW-1185">Reference proteome</keyword>
<dbReference type="InterPro" id="IPR003772">
    <property type="entry name" value="YceD"/>
</dbReference>
<dbReference type="EMBL" id="BMLB01000002">
    <property type="protein sequence ID" value="GGK62694.1"/>
    <property type="molecule type" value="Genomic_DNA"/>
</dbReference>
<protein>
    <recommendedName>
        <fullName evidence="3">DUF177 domain-containing protein</fullName>
    </recommendedName>
</protein>
<name>A0ABQ2F524_9MICO</name>
<dbReference type="RefSeq" id="WP_022920601.1">
    <property type="nucleotide sequence ID" value="NZ_BMLB01000002.1"/>
</dbReference>
<organism evidence="1 2">
    <name type="scientific">Ornithinimicrobium pekingense</name>
    <dbReference type="NCBI Taxonomy" id="384677"/>
    <lineage>
        <taxon>Bacteria</taxon>
        <taxon>Bacillati</taxon>
        <taxon>Actinomycetota</taxon>
        <taxon>Actinomycetes</taxon>
        <taxon>Micrococcales</taxon>
        <taxon>Ornithinimicrobiaceae</taxon>
        <taxon>Ornithinimicrobium</taxon>
    </lineage>
</organism>
<accession>A0ABQ2F524</accession>
<evidence type="ECO:0000313" key="2">
    <source>
        <dbReference type="Proteomes" id="UP000662111"/>
    </source>
</evidence>
<evidence type="ECO:0008006" key="3">
    <source>
        <dbReference type="Google" id="ProtNLM"/>
    </source>
</evidence>
<dbReference type="Proteomes" id="UP000662111">
    <property type="component" value="Unassembled WGS sequence"/>
</dbReference>
<proteinExistence type="predicted"/>
<dbReference type="PANTHER" id="PTHR34374">
    <property type="entry name" value="LARGE RIBOSOMAL RNA SUBUNIT ACCUMULATION PROTEIN YCED HOMOLOG 1, CHLOROPLASTIC"/>
    <property type="match status" value="1"/>
</dbReference>